<protein>
    <submittedName>
        <fullName evidence="1">Uncharacterized protein</fullName>
    </submittedName>
</protein>
<dbReference type="STRING" id="439228.SAMN06295920_103146"/>
<dbReference type="Proteomes" id="UP000189818">
    <property type="component" value="Unassembled WGS sequence"/>
</dbReference>
<reference evidence="2" key="1">
    <citation type="submission" date="2017-02" db="EMBL/GenBank/DDBJ databases">
        <authorList>
            <person name="Varghese N."/>
            <person name="Submissions S."/>
        </authorList>
    </citation>
    <scope>NUCLEOTIDE SEQUENCE [LARGE SCALE GENOMIC DNA]</scope>
    <source>
        <strain evidence="2">UM2</strain>
    </source>
</reference>
<evidence type="ECO:0000313" key="2">
    <source>
        <dbReference type="Proteomes" id="UP000189818"/>
    </source>
</evidence>
<dbReference type="RefSeq" id="WP_079647476.1">
    <property type="nucleotide sequence ID" value="NZ_FUYM01000003.1"/>
</dbReference>
<name>A0A1T5BN50_9SPHN</name>
<evidence type="ECO:0000313" key="1">
    <source>
        <dbReference type="EMBL" id="SKB48702.1"/>
    </source>
</evidence>
<sequence>MAKHLYNMLRGCCLAQSDSHGIRVEPLRFISPRLTLDENYNMLVHFRTGDRGRSLHGKAA</sequence>
<dbReference type="AlphaFoldDB" id="A0A1T5BN50"/>
<accession>A0A1T5BN50</accession>
<keyword evidence="2" id="KW-1185">Reference proteome</keyword>
<proteinExistence type="predicted"/>
<gene>
    <name evidence="1" type="ORF">SAMN06295920_103146</name>
</gene>
<dbReference type="EMBL" id="FUYM01000003">
    <property type="protein sequence ID" value="SKB48702.1"/>
    <property type="molecule type" value="Genomic_DNA"/>
</dbReference>
<organism evidence="1 2">
    <name type="scientific">Rhizorhabdus histidinilytica</name>
    <dbReference type="NCBI Taxonomy" id="439228"/>
    <lineage>
        <taxon>Bacteria</taxon>
        <taxon>Pseudomonadati</taxon>
        <taxon>Pseudomonadota</taxon>
        <taxon>Alphaproteobacteria</taxon>
        <taxon>Sphingomonadales</taxon>
        <taxon>Sphingomonadaceae</taxon>
        <taxon>Rhizorhabdus</taxon>
    </lineage>
</organism>